<name>A0AAW1RPZ5_9CHLO</name>
<dbReference type="Proteomes" id="UP001438707">
    <property type="component" value="Unassembled WGS sequence"/>
</dbReference>
<dbReference type="AlphaFoldDB" id="A0AAW1RPZ5"/>
<dbReference type="EMBL" id="JALJOS010000008">
    <property type="protein sequence ID" value="KAK9835838.1"/>
    <property type="molecule type" value="Genomic_DNA"/>
</dbReference>
<protein>
    <submittedName>
        <fullName evidence="1">Uncharacterized protein</fullName>
    </submittedName>
</protein>
<evidence type="ECO:0000313" key="1">
    <source>
        <dbReference type="EMBL" id="KAK9835838.1"/>
    </source>
</evidence>
<comment type="caution">
    <text evidence="1">The sequence shown here is derived from an EMBL/GenBank/DDBJ whole genome shotgun (WGS) entry which is preliminary data.</text>
</comment>
<proteinExistence type="predicted"/>
<evidence type="ECO:0000313" key="2">
    <source>
        <dbReference type="Proteomes" id="UP001438707"/>
    </source>
</evidence>
<accession>A0AAW1RPZ5</accession>
<keyword evidence="2" id="KW-1185">Reference proteome</keyword>
<reference evidence="1 2" key="1">
    <citation type="journal article" date="2024" name="Nat. Commun.">
        <title>Phylogenomics reveals the evolutionary origins of lichenization in chlorophyte algae.</title>
        <authorList>
            <person name="Puginier C."/>
            <person name="Libourel C."/>
            <person name="Otte J."/>
            <person name="Skaloud P."/>
            <person name="Haon M."/>
            <person name="Grisel S."/>
            <person name="Petersen M."/>
            <person name="Berrin J.G."/>
            <person name="Delaux P.M."/>
            <person name="Dal Grande F."/>
            <person name="Keller J."/>
        </authorList>
    </citation>
    <scope>NUCLEOTIDE SEQUENCE [LARGE SCALE GENOMIC DNA]</scope>
    <source>
        <strain evidence="1 2">SAG 2145</strain>
    </source>
</reference>
<gene>
    <name evidence="1" type="ORF">WJX74_009093</name>
</gene>
<sequence length="127" mass="13688">MSAAAALYSSGLSASAITQHQSVTRGTHAKRDAIHQEFDSFLSQLPALMGRSIKHCSPADVMVFMETHWVPAHLGSQTETGHKMAAPSSVEGALCNLSTLFQQHGRGQVWNEDTQSGNPTWSLGLKQ</sequence>
<organism evidence="1 2">
    <name type="scientific">Apatococcus lobatus</name>
    <dbReference type="NCBI Taxonomy" id="904363"/>
    <lineage>
        <taxon>Eukaryota</taxon>
        <taxon>Viridiplantae</taxon>
        <taxon>Chlorophyta</taxon>
        <taxon>core chlorophytes</taxon>
        <taxon>Trebouxiophyceae</taxon>
        <taxon>Chlorellales</taxon>
        <taxon>Chlorellaceae</taxon>
        <taxon>Apatococcus</taxon>
    </lineage>
</organism>